<dbReference type="GO" id="GO:0005829">
    <property type="term" value="C:cytosol"/>
    <property type="evidence" value="ECO:0007669"/>
    <property type="project" value="TreeGrafter"/>
</dbReference>
<dbReference type="PROSITE" id="PS00770">
    <property type="entry name" value="AA_TRANSFER_CLASS_4"/>
    <property type="match status" value="1"/>
</dbReference>
<dbReference type="InterPro" id="IPR043132">
    <property type="entry name" value="BCAT-like_C"/>
</dbReference>
<evidence type="ECO:0000256" key="5">
    <source>
        <dbReference type="ARBA" id="ARBA00005072"/>
    </source>
</evidence>
<keyword evidence="10" id="KW-0100">Branched-chain amino acid biosynthesis</keyword>
<evidence type="ECO:0000256" key="12">
    <source>
        <dbReference type="ARBA" id="ARBA00048798"/>
    </source>
</evidence>
<dbReference type="SUPFAM" id="SSF56752">
    <property type="entry name" value="D-aminoacid aminotransferase-like PLP-dependent enzymes"/>
    <property type="match status" value="1"/>
</dbReference>
<dbReference type="PANTHER" id="PTHR42743:SF11">
    <property type="entry name" value="AMINODEOXYCHORISMATE LYASE"/>
    <property type="match status" value="1"/>
</dbReference>
<evidence type="ECO:0000256" key="15">
    <source>
        <dbReference type="RuleBase" id="RU004516"/>
    </source>
</evidence>
<dbReference type="OrthoDB" id="21319at2"/>
<evidence type="ECO:0000256" key="3">
    <source>
        <dbReference type="ARBA" id="ARBA00004824"/>
    </source>
</evidence>
<dbReference type="AlphaFoldDB" id="A0A4R6RBA6"/>
<evidence type="ECO:0000256" key="9">
    <source>
        <dbReference type="ARBA" id="ARBA00022898"/>
    </source>
</evidence>
<comment type="pathway">
    <text evidence="5">Amino-acid biosynthesis; L-leucine biosynthesis; L-leucine from 3-methyl-2-oxobutanoate: step 4/4.</text>
</comment>
<protein>
    <recommendedName>
        <fullName evidence="8">Probable branched-chain-amino-acid aminotransferase</fullName>
        <ecNumber evidence="7">2.6.1.42</ecNumber>
    </recommendedName>
</protein>
<comment type="caution">
    <text evidence="16">The sequence shown here is derived from an EMBL/GenBank/DDBJ whole genome shotgun (WGS) entry which is preliminary data.</text>
</comment>
<comment type="catalytic activity">
    <reaction evidence="12">
        <text>L-isoleucine + 2-oxoglutarate = (S)-3-methyl-2-oxopentanoate + L-glutamate</text>
        <dbReference type="Rhea" id="RHEA:24801"/>
        <dbReference type="ChEBI" id="CHEBI:16810"/>
        <dbReference type="ChEBI" id="CHEBI:29985"/>
        <dbReference type="ChEBI" id="CHEBI:35146"/>
        <dbReference type="ChEBI" id="CHEBI:58045"/>
        <dbReference type="EC" id="2.6.1.42"/>
    </reaction>
</comment>
<comment type="pathway">
    <text evidence="3">Amino-acid biosynthesis; L-isoleucine biosynthesis; L-isoleucine from 2-oxobutanoate: step 4/4.</text>
</comment>
<evidence type="ECO:0000256" key="10">
    <source>
        <dbReference type="ARBA" id="ARBA00023304"/>
    </source>
</evidence>
<dbReference type="PANTHER" id="PTHR42743">
    <property type="entry name" value="AMINO-ACID AMINOTRANSFERASE"/>
    <property type="match status" value="1"/>
</dbReference>
<dbReference type="InterPro" id="IPR036038">
    <property type="entry name" value="Aminotransferase-like"/>
</dbReference>
<gene>
    <name evidence="16" type="ORF">EDD54_3224</name>
</gene>
<keyword evidence="16" id="KW-0808">Transferase</keyword>
<dbReference type="Gene3D" id="3.20.10.10">
    <property type="entry name" value="D-amino Acid Aminotransferase, subunit A, domain 2"/>
    <property type="match status" value="1"/>
</dbReference>
<keyword evidence="9 15" id="KW-0663">Pyridoxal phosphate</keyword>
<dbReference type="RefSeq" id="WP_126538059.1">
    <property type="nucleotide sequence ID" value="NZ_BSPM01000009.1"/>
</dbReference>
<evidence type="ECO:0000256" key="7">
    <source>
        <dbReference type="ARBA" id="ARBA00013053"/>
    </source>
</evidence>
<proteinExistence type="inferred from homology"/>
<comment type="pathway">
    <text evidence="4">Amino-acid biosynthesis; L-valine biosynthesis; L-valine from pyruvate: step 4/4.</text>
</comment>
<sequence>MTAWTKTWTWLDGDWHEGNVPIWGPRTHAFWLGSTVFDGARFFEGVAPDLDLHCRRVNRSAEALGLKPTMAPEAIAEIARDGFARFDGATALYVRPTYWAEEGGFMSVPPLPESTRFCLTLYEAPMPEPTGFSATTTRFRRPLPETAPLDAKAGCLYPNNGRALLEAKAKGFENALVCDMLGNVAEFATANVFVVKDGVVATPAANGTFLAGITRSRVADLLRRDGYTVHETILKPADLLDADEIFSSGNYSKVMPVIRFEDRHLQPGPVTMRARELYWDFAHG</sequence>
<dbReference type="EMBL" id="SNXY01000009">
    <property type="protein sequence ID" value="TDP83265.1"/>
    <property type="molecule type" value="Genomic_DNA"/>
</dbReference>
<dbReference type="InterPro" id="IPR043131">
    <property type="entry name" value="BCAT-like_N"/>
</dbReference>
<comment type="function">
    <text evidence="2">Acts on leucine, isoleucine and valine.</text>
</comment>
<dbReference type="InterPro" id="IPR050571">
    <property type="entry name" value="Class-IV_PLP-Dep_Aminotrnsfr"/>
</dbReference>
<accession>A0A4R6RBA6</accession>
<dbReference type="InterPro" id="IPR001544">
    <property type="entry name" value="Aminotrans_IV"/>
</dbReference>
<organism evidence="16 17">
    <name type="scientific">Oharaeibacter diazotrophicus</name>
    <dbReference type="NCBI Taxonomy" id="1920512"/>
    <lineage>
        <taxon>Bacteria</taxon>
        <taxon>Pseudomonadati</taxon>
        <taxon>Pseudomonadota</taxon>
        <taxon>Alphaproteobacteria</taxon>
        <taxon>Hyphomicrobiales</taxon>
        <taxon>Pleomorphomonadaceae</taxon>
        <taxon>Oharaeibacter</taxon>
    </lineage>
</organism>
<comment type="catalytic activity">
    <reaction evidence="11">
        <text>L-valine + 2-oxoglutarate = 3-methyl-2-oxobutanoate + L-glutamate</text>
        <dbReference type="Rhea" id="RHEA:24813"/>
        <dbReference type="ChEBI" id="CHEBI:11851"/>
        <dbReference type="ChEBI" id="CHEBI:16810"/>
        <dbReference type="ChEBI" id="CHEBI:29985"/>
        <dbReference type="ChEBI" id="CHEBI:57762"/>
        <dbReference type="EC" id="2.6.1.42"/>
    </reaction>
</comment>
<dbReference type="Proteomes" id="UP000294547">
    <property type="component" value="Unassembled WGS sequence"/>
</dbReference>
<comment type="cofactor">
    <cofactor evidence="1 15">
        <name>pyridoxal 5'-phosphate</name>
        <dbReference type="ChEBI" id="CHEBI:597326"/>
    </cofactor>
</comment>
<keyword evidence="10" id="KW-0028">Amino-acid biosynthesis</keyword>
<dbReference type="Pfam" id="PF01063">
    <property type="entry name" value="Aminotran_4"/>
    <property type="match status" value="1"/>
</dbReference>
<reference evidence="16 17" key="1">
    <citation type="submission" date="2019-03" db="EMBL/GenBank/DDBJ databases">
        <title>Genomic Encyclopedia of Type Strains, Phase IV (KMG-IV): sequencing the most valuable type-strain genomes for metagenomic binning, comparative biology and taxonomic classification.</title>
        <authorList>
            <person name="Goeker M."/>
        </authorList>
    </citation>
    <scope>NUCLEOTIDE SEQUENCE [LARGE SCALE GENOMIC DNA]</scope>
    <source>
        <strain evidence="16 17">DSM 102969</strain>
    </source>
</reference>
<dbReference type="InterPro" id="IPR018300">
    <property type="entry name" value="Aminotrans_IV_CS"/>
</dbReference>
<dbReference type="GO" id="GO:0009082">
    <property type="term" value="P:branched-chain amino acid biosynthetic process"/>
    <property type="evidence" value="ECO:0007669"/>
    <property type="project" value="UniProtKB-KW"/>
</dbReference>
<evidence type="ECO:0000256" key="2">
    <source>
        <dbReference type="ARBA" id="ARBA00003109"/>
    </source>
</evidence>
<evidence type="ECO:0000256" key="4">
    <source>
        <dbReference type="ARBA" id="ARBA00004931"/>
    </source>
</evidence>
<comment type="similarity">
    <text evidence="6 14">Belongs to the class-IV pyridoxal-phosphate-dependent aminotransferase family.</text>
</comment>
<dbReference type="NCBIfam" id="NF009896">
    <property type="entry name" value="PRK13356.1"/>
    <property type="match status" value="1"/>
</dbReference>
<comment type="catalytic activity">
    <reaction evidence="13">
        <text>L-leucine + 2-oxoglutarate = 4-methyl-2-oxopentanoate + L-glutamate</text>
        <dbReference type="Rhea" id="RHEA:18321"/>
        <dbReference type="ChEBI" id="CHEBI:16810"/>
        <dbReference type="ChEBI" id="CHEBI:17865"/>
        <dbReference type="ChEBI" id="CHEBI:29985"/>
        <dbReference type="ChEBI" id="CHEBI:57427"/>
        <dbReference type="EC" id="2.6.1.42"/>
    </reaction>
</comment>
<evidence type="ECO:0000256" key="14">
    <source>
        <dbReference type="RuleBase" id="RU004106"/>
    </source>
</evidence>
<keyword evidence="17" id="KW-1185">Reference proteome</keyword>
<evidence type="ECO:0000256" key="1">
    <source>
        <dbReference type="ARBA" id="ARBA00001933"/>
    </source>
</evidence>
<evidence type="ECO:0000313" key="16">
    <source>
        <dbReference type="EMBL" id="TDP83265.1"/>
    </source>
</evidence>
<evidence type="ECO:0000256" key="6">
    <source>
        <dbReference type="ARBA" id="ARBA00009320"/>
    </source>
</evidence>
<name>A0A4R6RBA6_9HYPH</name>
<evidence type="ECO:0000256" key="8">
    <source>
        <dbReference type="ARBA" id="ARBA00014472"/>
    </source>
</evidence>
<dbReference type="Gene3D" id="3.30.470.10">
    <property type="match status" value="1"/>
</dbReference>
<keyword evidence="16" id="KW-0032">Aminotransferase</keyword>
<evidence type="ECO:0000256" key="13">
    <source>
        <dbReference type="ARBA" id="ARBA00049229"/>
    </source>
</evidence>
<dbReference type="GO" id="GO:0004084">
    <property type="term" value="F:branched-chain-amino-acid transaminase activity"/>
    <property type="evidence" value="ECO:0007669"/>
    <property type="project" value="UniProtKB-EC"/>
</dbReference>
<evidence type="ECO:0000313" key="17">
    <source>
        <dbReference type="Proteomes" id="UP000294547"/>
    </source>
</evidence>
<dbReference type="EC" id="2.6.1.42" evidence="7"/>
<evidence type="ECO:0000256" key="11">
    <source>
        <dbReference type="ARBA" id="ARBA00048212"/>
    </source>
</evidence>